<reference evidence="8" key="1">
    <citation type="journal article" date="2020" name="Stud. Mycol.">
        <title>101 Dothideomycetes genomes: a test case for predicting lifestyles and emergence of pathogens.</title>
        <authorList>
            <person name="Haridas S."/>
            <person name="Albert R."/>
            <person name="Binder M."/>
            <person name="Bloem J."/>
            <person name="Labutti K."/>
            <person name="Salamov A."/>
            <person name="Andreopoulos B."/>
            <person name="Baker S."/>
            <person name="Barry K."/>
            <person name="Bills G."/>
            <person name="Bluhm B."/>
            <person name="Cannon C."/>
            <person name="Castanera R."/>
            <person name="Culley D."/>
            <person name="Daum C."/>
            <person name="Ezra D."/>
            <person name="Gonzalez J."/>
            <person name="Henrissat B."/>
            <person name="Kuo A."/>
            <person name="Liang C."/>
            <person name="Lipzen A."/>
            <person name="Lutzoni F."/>
            <person name="Magnuson J."/>
            <person name="Mondo S."/>
            <person name="Nolan M."/>
            <person name="Ohm R."/>
            <person name="Pangilinan J."/>
            <person name="Park H.-J."/>
            <person name="Ramirez L."/>
            <person name="Alfaro M."/>
            <person name="Sun H."/>
            <person name="Tritt A."/>
            <person name="Yoshinaga Y."/>
            <person name="Zwiers L.-H."/>
            <person name="Turgeon B."/>
            <person name="Goodwin S."/>
            <person name="Spatafora J."/>
            <person name="Crous P."/>
            <person name="Grigoriev I."/>
        </authorList>
    </citation>
    <scope>NUCLEOTIDE SEQUENCE</scope>
    <source>
        <strain evidence="8">CBS 116435</strain>
    </source>
</reference>
<gene>
    <name evidence="8" type="ORF">K431DRAFT_281852</name>
</gene>
<keyword evidence="3" id="KW-0268">Exocytosis</keyword>
<feature type="region of interest" description="Disordered" evidence="5">
    <location>
        <begin position="248"/>
        <end position="271"/>
    </location>
</feature>
<keyword evidence="4" id="KW-0175">Coiled coil</keyword>
<dbReference type="Pfam" id="PF07393">
    <property type="entry name" value="Sec10_HB"/>
    <property type="match status" value="1"/>
</dbReference>
<evidence type="ECO:0000313" key="8">
    <source>
        <dbReference type="EMBL" id="KAF2724422.1"/>
    </source>
</evidence>
<dbReference type="EMBL" id="MU003771">
    <property type="protein sequence ID" value="KAF2724422.1"/>
    <property type="molecule type" value="Genomic_DNA"/>
</dbReference>
<protein>
    <submittedName>
        <fullName evidence="8">Exocyst complex component Sec10</fullName>
    </submittedName>
</protein>
<keyword evidence="9" id="KW-1185">Reference proteome</keyword>
<dbReference type="InterPro" id="IPR009976">
    <property type="entry name" value="Sec10-like"/>
</dbReference>
<evidence type="ECO:0000256" key="5">
    <source>
        <dbReference type="SAM" id="MobiDB-lite"/>
    </source>
</evidence>
<keyword evidence="2" id="KW-0813">Transport</keyword>
<dbReference type="AlphaFoldDB" id="A0A9P4UQD7"/>
<comment type="caution">
    <text evidence="8">The sequence shown here is derived from an EMBL/GenBank/DDBJ whole genome shotgun (WGS) entry which is preliminary data.</text>
</comment>
<accession>A0A9P4UQD7</accession>
<name>A0A9P4UQD7_9PEZI</name>
<evidence type="ECO:0000256" key="2">
    <source>
        <dbReference type="ARBA" id="ARBA00022448"/>
    </source>
</evidence>
<dbReference type="InterPro" id="IPR048625">
    <property type="entry name" value="Sec10_N"/>
</dbReference>
<feature type="domain" description="Exocyst complex component Sec10 N-terminal" evidence="7">
    <location>
        <begin position="80"/>
        <end position="201"/>
    </location>
</feature>
<dbReference type="InterPro" id="IPR048627">
    <property type="entry name" value="Sec10_HB"/>
</dbReference>
<evidence type="ECO:0000256" key="4">
    <source>
        <dbReference type="ARBA" id="ARBA00023054"/>
    </source>
</evidence>
<sequence length="902" mass="99857">MPPGTSDSASVLSHQSSAFSRPATFQSSRSASQALNIETFGSKDFIVKDFIESLSDGATPLRRSNTIAGGGISSQQAFDPKPLIRTFEHALSRLKVLSEDLELRENELSGSVRRAETQHNANIKSHAQKLDRSIDSFHRLERTLDAEGTGANDVGGAAAMRIGERLEELDKQRQRAQDAKFILQCWIDVSERGHLSALEDVRRTGGGEGKARCAHIARQLLKISQRVDTGAEAKSAATPTTNGVHFAAGPNGSDNMNGSSPVPSVRGKQDSGQTREIIEKFLEMLEKDLLKSFDDAYRRQNLDGMRECAIALRDFSDGSSVISLFVNQHQFFIDRAQLVTENLASDQDMWDRLADPDTEPPGVEPSLQSLLDEVRVVVQEESFIIKRAFPYYEEVLARFLQRVFQQSIQQRLEMVLNKAESISTLAFLRSLQASRSYIGTLVEDLKAHGLTEHPEPANSPVASVLDQQLEELFVPYFTGSSYIEREKRNLGELYEGLLFKFTLYHAKRRKLASQSSSYLSSVSARGKQWVSNARETYLERLDSADLPSSQKAMLLRIAGLNQDKEAQASSANGTEVTDYDGQLNLPFTKRMLKWLAEGVGRGLELVGGGNETPKEVRELLALLVSHMGELYLEEALDAACDNALAAEQTTKQEPDLSYVNDLRASISVLHLMLTTIQMLLLPLAASNVTIRRDLEKQTAQFVDRMEGKVDIVLRRTIDAALTWTGRLLQGQKKTDFRPRDDATLQLDQLQTQTCHSIFNFLGRLHTRASSSLSGRVLENFSIELAVGLRTLLLQHFKSYQVSLTGALVVSKDITKYIELLRSWELPQSFDPSLEVLTEIANLFVIGPEALRDRLRNIGTSSSTAGAAGGGGLQGVEKSDLRPYVLRREDSGSVGVQAVLNVL</sequence>
<comment type="similarity">
    <text evidence="1">Belongs to the SEC10 family.</text>
</comment>
<dbReference type="PANTHER" id="PTHR12100:SF0">
    <property type="entry name" value="EXOCYST COMPLEX COMPONENT 5"/>
    <property type="match status" value="1"/>
</dbReference>
<dbReference type="Proteomes" id="UP000799441">
    <property type="component" value="Unassembled WGS sequence"/>
</dbReference>
<dbReference type="PANTHER" id="PTHR12100">
    <property type="entry name" value="SEC10"/>
    <property type="match status" value="1"/>
</dbReference>
<dbReference type="OrthoDB" id="125856at2759"/>
<evidence type="ECO:0000259" key="7">
    <source>
        <dbReference type="Pfam" id="PF20667"/>
    </source>
</evidence>
<dbReference type="Pfam" id="PF20667">
    <property type="entry name" value="Sec10_N"/>
    <property type="match status" value="1"/>
</dbReference>
<evidence type="ECO:0000313" key="9">
    <source>
        <dbReference type="Proteomes" id="UP000799441"/>
    </source>
</evidence>
<evidence type="ECO:0000256" key="3">
    <source>
        <dbReference type="ARBA" id="ARBA00022483"/>
    </source>
</evidence>
<dbReference type="GO" id="GO:0000145">
    <property type="term" value="C:exocyst"/>
    <property type="evidence" value="ECO:0007669"/>
    <property type="project" value="TreeGrafter"/>
</dbReference>
<feature type="domain" description="Exocyst complex component Sec10-like alpha-helical bundle" evidence="6">
    <location>
        <begin position="212"/>
        <end position="896"/>
    </location>
</feature>
<feature type="compositionally biased region" description="Polar residues" evidence="5">
    <location>
        <begin position="252"/>
        <end position="262"/>
    </location>
</feature>
<organism evidence="8 9">
    <name type="scientific">Polychaeton citri CBS 116435</name>
    <dbReference type="NCBI Taxonomy" id="1314669"/>
    <lineage>
        <taxon>Eukaryota</taxon>
        <taxon>Fungi</taxon>
        <taxon>Dikarya</taxon>
        <taxon>Ascomycota</taxon>
        <taxon>Pezizomycotina</taxon>
        <taxon>Dothideomycetes</taxon>
        <taxon>Dothideomycetidae</taxon>
        <taxon>Capnodiales</taxon>
        <taxon>Capnodiaceae</taxon>
        <taxon>Polychaeton</taxon>
    </lineage>
</organism>
<evidence type="ECO:0000256" key="1">
    <source>
        <dbReference type="ARBA" id="ARBA00006572"/>
    </source>
</evidence>
<proteinExistence type="inferred from homology"/>
<dbReference type="GO" id="GO:0006887">
    <property type="term" value="P:exocytosis"/>
    <property type="evidence" value="ECO:0007669"/>
    <property type="project" value="UniProtKB-KW"/>
</dbReference>
<evidence type="ECO:0000259" key="6">
    <source>
        <dbReference type="Pfam" id="PF07393"/>
    </source>
</evidence>
<dbReference type="GO" id="GO:0006893">
    <property type="term" value="P:Golgi to plasma membrane transport"/>
    <property type="evidence" value="ECO:0007669"/>
    <property type="project" value="TreeGrafter"/>
</dbReference>